<reference evidence="1 2" key="2">
    <citation type="submission" date="2018-11" db="EMBL/GenBank/DDBJ databases">
        <authorList>
            <consortium name="Pathogen Informatics"/>
        </authorList>
    </citation>
    <scope>NUCLEOTIDE SEQUENCE [LARGE SCALE GENOMIC DNA]</scope>
</reference>
<dbReference type="EMBL" id="UZAJ01000330">
    <property type="protein sequence ID" value="VDO27246.1"/>
    <property type="molecule type" value="Genomic_DNA"/>
</dbReference>
<name>A0A183H017_9BILA</name>
<protein>
    <submittedName>
        <fullName evidence="3">NR LBD domain-containing protein</fullName>
    </submittedName>
</protein>
<evidence type="ECO:0000313" key="3">
    <source>
        <dbReference type="WBParaSite" id="OFLC_0000082601-mRNA-1"/>
    </source>
</evidence>
<organism evidence="3">
    <name type="scientific">Onchocerca flexuosa</name>
    <dbReference type="NCBI Taxonomy" id="387005"/>
    <lineage>
        <taxon>Eukaryota</taxon>
        <taxon>Metazoa</taxon>
        <taxon>Ecdysozoa</taxon>
        <taxon>Nematoda</taxon>
        <taxon>Chromadorea</taxon>
        <taxon>Rhabditida</taxon>
        <taxon>Spirurina</taxon>
        <taxon>Spiruromorpha</taxon>
        <taxon>Filarioidea</taxon>
        <taxon>Onchocercidae</taxon>
        <taxon>Onchocerca</taxon>
    </lineage>
</organism>
<sequence>MVVASCNAHFPEVEDEKVLLKMMTAMLIRMERTLRELPSVKLCQTLIKPSSPLSIKDTLGK</sequence>
<gene>
    <name evidence="1" type="ORF">OFLC_LOCUS828</name>
</gene>
<evidence type="ECO:0000313" key="2">
    <source>
        <dbReference type="Proteomes" id="UP000267606"/>
    </source>
</evidence>
<proteinExistence type="predicted"/>
<keyword evidence="2" id="KW-1185">Reference proteome</keyword>
<dbReference type="WBParaSite" id="OFLC_0000082601-mRNA-1">
    <property type="protein sequence ID" value="OFLC_0000082601-mRNA-1"/>
    <property type="gene ID" value="OFLC_0000082601"/>
</dbReference>
<dbReference type="Proteomes" id="UP000267606">
    <property type="component" value="Unassembled WGS sequence"/>
</dbReference>
<reference evidence="3" key="1">
    <citation type="submission" date="2016-06" db="UniProtKB">
        <authorList>
            <consortium name="WormBaseParasite"/>
        </authorList>
    </citation>
    <scope>IDENTIFICATION</scope>
</reference>
<evidence type="ECO:0000313" key="1">
    <source>
        <dbReference type="EMBL" id="VDO27246.1"/>
    </source>
</evidence>
<accession>A0A183H017</accession>
<dbReference type="AlphaFoldDB" id="A0A183H017"/>